<accession>A0ABV2XEJ5</accession>
<feature type="compositionally biased region" description="Low complexity" evidence="1">
    <location>
        <begin position="416"/>
        <end position="433"/>
    </location>
</feature>
<name>A0ABV2XEJ5_9NOCA</name>
<dbReference type="GO" id="GO:0005524">
    <property type="term" value="F:ATP binding"/>
    <property type="evidence" value="ECO:0007669"/>
    <property type="project" value="UniProtKB-KW"/>
</dbReference>
<evidence type="ECO:0000313" key="3">
    <source>
        <dbReference type="Proteomes" id="UP001550535"/>
    </source>
</evidence>
<reference evidence="2 3" key="1">
    <citation type="submission" date="2024-06" db="EMBL/GenBank/DDBJ databases">
        <title>The Natural Products Discovery Center: Release of the First 8490 Sequenced Strains for Exploring Actinobacteria Biosynthetic Diversity.</title>
        <authorList>
            <person name="Kalkreuter E."/>
            <person name="Kautsar S.A."/>
            <person name="Yang D."/>
            <person name="Bader C.D."/>
            <person name="Teijaro C.N."/>
            <person name="Fluegel L."/>
            <person name="Davis C.M."/>
            <person name="Simpson J.R."/>
            <person name="Lauterbach L."/>
            <person name="Steele A.D."/>
            <person name="Gui C."/>
            <person name="Meng S."/>
            <person name="Li G."/>
            <person name="Viehrig K."/>
            <person name="Ye F."/>
            <person name="Su P."/>
            <person name="Kiefer A.F."/>
            <person name="Nichols A."/>
            <person name="Cepeda A.J."/>
            <person name="Yan W."/>
            <person name="Fan B."/>
            <person name="Jiang Y."/>
            <person name="Adhikari A."/>
            <person name="Zheng C.-J."/>
            <person name="Schuster L."/>
            <person name="Cowan T.M."/>
            <person name="Smanski M.J."/>
            <person name="Chevrette M.G."/>
            <person name="De Carvalho L.P.S."/>
            <person name="Shen B."/>
        </authorList>
    </citation>
    <scope>NUCLEOTIDE SEQUENCE [LARGE SCALE GENOMIC DNA]</scope>
    <source>
        <strain evidence="2 3">NPDC019434</strain>
    </source>
</reference>
<protein>
    <submittedName>
        <fullName evidence="2">ATP-binding protein</fullName>
    </submittedName>
</protein>
<evidence type="ECO:0000313" key="2">
    <source>
        <dbReference type="EMBL" id="MEU2124320.1"/>
    </source>
</evidence>
<dbReference type="EMBL" id="JBEYBR010000056">
    <property type="protein sequence ID" value="MEU2124320.1"/>
    <property type="molecule type" value="Genomic_DNA"/>
</dbReference>
<dbReference type="InterPro" id="IPR036890">
    <property type="entry name" value="HATPase_C_sf"/>
</dbReference>
<organism evidence="2 3">
    <name type="scientific">Nocardia niwae</name>
    <dbReference type="NCBI Taxonomy" id="626084"/>
    <lineage>
        <taxon>Bacteria</taxon>
        <taxon>Bacillati</taxon>
        <taxon>Actinomycetota</taxon>
        <taxon>Actinomycetes</taxon>
        <taxon>Mycobacteriales</taxon>
        <taxon>Nocardiaceae</taxon>
        <taxon>Nocardia</taxon>
    </lineage>
</organism>
<sequence>MSEAADPFGTSALRAAVLAAWRDSPTRLREDAASESDLVRAGYRDRLLTELAQNAADAARKAGVAGAVVVRLDGRDLYIGNTGAPLDVSGVHALTALRASGKSAGETVGRFGVGFTAVLAVSEDIELRSVSGSLRFSRAATREALRQSEIRTPGGAAGEFVPPVLRLAWPTEARPSDGLDTEVVLRLRADVDAGALLAAMRAEAVDLLLELPALQRIRIGADELVSSAEDMGGGMHEVYVDGPGDVQRTWWQYRAPRARWLLPVRDGKPVAAAPDVLRAPTRSDEELSLPALLIADIPMQPDRRRLLPGARLAELADGYAGFARALPPRDRLVLVPAPGFARSEADGLLREALLRELQTHPWLPVIVTPDERLHQHAPFDGEPPDMPGVEPADVSGDGPATEGFAVPSAGVGAEPGDIGTAGAADASSGTAAAEPSAAQPRSITVAPHPRDVAVPTRAYVFAGLTPELADLLDEMVGPLVIADLSGRAHTEAMALLDVHRLGLARLAELSGGLERSPSWWRSFYAALEPFAADPLAAEELGALAVPLADGRLVTGPRTVVLDDQLEVAIPVHWARLVHPEAAHPLLARLGARSATAEDLLTDPGLHADLEDHPDDPDTADAILRLAAHADREALPPWLGLLELPDTEAEPRSADELLLPGAPLHALLAPDAPFGTVDPELVDRYGADALRAVGVGWDFSVVVEADPTGPDHDLDDEERWWSTLADDPPELVAVRDLDLVDDAAWPEALRQLAATPRTRRLLADADGYTAWWLRRYARIDSTPLGLFRHPADIEFDGLLSAFAVAGVDPDAYRAVLADPGTITEELAAALLAALADPSRTPSPEVISRTHARLSDAVAAGRLDLADLQPPDRVRALSGVVAEPQDAFVLDRPWFGLAVPADRLVAGDSETASALAALLDLPLVSEAVTAEVIDTGRRTTWAAEPLGVVLRQLFALPARMGELVVHQDLTVRLSGAIEATVAVPWWQTGATVHVRAPHLRG</sequence>
<keyword evidence="3" id="KW-1185">Reference proteome</keyword>
<gene>
    <name evidence="2" type="ORF">ABZ507_21115</name>
</gene>
<dbReference type="Proteomes" id="UP001550535">
    <property type="component" value="Unassembled WGS sequence"/>
</dbReference>
<dbReference type="SUPFAM" id="SSF55874">
    <property type="entry name" value="ATPase domain of HSP90 chaperone/DNA topoisomerase II/histidine kinase"/>
    <property type="match status" value="1"/>
</dbReference>
<evidence type="ECO:0000256" key="1">
    <source>
        <dbReference type="SAM" id="MobiDB-lite"/>
    </source>
</evidence>
<comment type="caution">
    <text evidence="2">The sequence shown here is derived from an EMBL/GenBank/DDBJ whole genome shotgun (WGS) entry which is preliminary data.</text>
</comment>
<dbReference type="NCBIfam" id="NF047352">
    <property type="entry name" value="P_loop_sacsin"/>
    <property type="match status" value="1"/>
</dbReference>
<keyword evidence="2" id="KW-0067">ATP-binding</keyword>
<feature type="region of interest" description="Disordered" evidence="1">
    <location>
        <begin position="374"/>
        <end position="446"/>
    </location>
</feature>
<keyword evidence="2" id="KW-0547">Nucleotide-binding</keyword>
<proteinExistence type="predicted"/>